<feature type="compositionally biased region" description="Basic and acidic residues" evidence="9">
    <location>
        <begin position="203"/>
        <end position="217"/>
    </location>
</feature>
<dbReference type="InterPro" id="IPR027417">
    <property type="entry name" value="P-loop_NTPase"/>
</dbReference>
<dbReference type="InterPro" id="IPR044574">
    <property type="entry name" value="ARIP4-like"/>
</dbReference>
<dbReference type="Gene3D" id="3.40.50.300">
    <property type="entry name" value="P-loop containing nucleotide triphosphate hydrolases"/>
    <property type="match status" value="1"/>
</dbReference>
<feature type="compositionally biased region" description="Basic and acidic residues" evidence="9">
    <location>
        <begin position="257"/>
        <end position="278"/>
    </location>
</feature>
<evidence type="ECO:0000313" key="12">
    <source>
        <dbReference type="Proteomes" id="UP000492821"/>
    </source>
</evidence>
<evidence type="ECO:0000259" key="11">
    <source>
        <dbReference type="PROSITE" id="PS51194"/>
    </source>
</evidence>
<name>A0A7E4WBI0_PANRE</name>
<organism evidence="12 13">
    <name type="scientific">Panagrellus redivivus</name>
    <name type="common">Microworm</name>
    <dbReference type="NCBI Taxonomy" id="6233"/>
    <lineage>
        <taxon>Eukaryota</taxon>
        <taxon>Metazoa</taxon>
        <taxon>Ecdysozoa</taxon>
        <taxon>Nematoda</taxon>
        <taxon>Chromadorea</taxon>
        <taxon>Rhabditida</taxon>
        <taxon>Tylenchina</taxon>
        <taxon>Panagrolaimomorpha</taxon>
        <taxon>Panagrolaimoidea</taxon>
        <taxon>Panagrolaimidae</taxon>
        <taxon>Panagrellus</taxon>
    </lineage>
</organism>
<comment type="similarity">
    <text evidence="2">Belongs to the SNF2/RAD54 helicase family.</text>
</comment>
<feature type="compositionally biased region" description="Low complexity" evidence="9">
    <location>
        <begin position="153"/>
        <end position="169"/>
    </location>
</feature>
<feature type="region of interest" description="Disordered" evidence="9">
    <location>
        <begin position="794"/>
        <end position="825"/>
    </location>
</feature>
<dbReference type="InterPro" id="IPR001650">
    <property type="entry name" value="Helicase_C-like"/>
</dbReference>
<accession>A0A7E4WBI0</accession>
<keyword evidence="5" id="KW-0347">Helicase</keyword>
<evidence type="ECO:0000256" key="2">
    <source>
        <dbReference type="ARBA" id="ARBA00007025"/>
    </source>
</evidence>
<feature type="domain" description="Helicase C-terminal" evidence="11">
    <location>
        <begin position="1418"/>
        <end position="1602"/>
    </location>
</feature>
<keyword evidence="8" id="KW-0539">Nucleus</keyword>
<protein>
    <submittedName>
        <fullName evidence="13">CAP-ZIP_m domain-containing protein</fullName>
    </submittedName>
</protein>
<evidence type="ECO:0000256" key="1">
    <source>
        <dbReference type="ARBA" id="ARBA00004123"/>
    </source>
</evidence>
<dbReference type="PANTHER" id="PTHR45797:SF1">
    <property type="entry name" value="HELICASE ARIP4"/>
    <property type="match status" value="1"/>
</dbReference>
<dbReference type="GO" id="GO:0004386">
    <property type="term" value="F:helicase activity"/>
    <property type="evidence" value="ECO:0007669"/>
    <property type="project" value="UniProtKB-KW"/>
</dbReference>
<proteinExistence type="inferred from homology"/>
<feature type="region of interest" description="Disordered" evidence="9">
    <location>
        <begin position="1801"/>
        <end position="1886"/>
    </location>
</feature>
<dbReference type="PANTHER" id="PTHR45797">
    <property type="entry name" value="RAD54-LIKE"/>
    <property type="match status" value="1"/>
</dbReference>
<reference evidence="13" key="2">
    <citation type="submission" date="2020-10" db="UniProtKB">
        <authorList>
            <consortium name="WormBaseParasite"/>
        </authorList>
    </citation>
    <scope>IDENTIFICATION</scope>
</reference>
<sequence length="2068" mass="225737">MSAEEHLEDVLRRIAAIQSAPRNDSFYMTLGKWFEDGIRFVEEAKRNRGITDDEPTSEASPVATAASSSGNANTAPEVVPAVERDEVNEEPTVPRSDTPVVALAEDSSENSIDSTEDVIPDSSDETSSETPSIPSLSSADEESDSAETQVLLSGFSSSATSSVQSAAPAEVESPETVSNVVNLEQKLAKVEDQQTKPDVPFAESRKRPMLFEKTEDEVTVKRPFDPSMMLFGMSAPTNQLATEIESEAVSVNAKPNLGDERDVEVQPEPKVDKPDEPKPSVIPFLFGQSASIPPEPTSISTLPNLFGSSAYAEPTPPPTDDFSDTFKFLFGVKDEVKAKEPFPDAGDGPPRITSSGDSQNTDQDFCNCPPSFASLAEGNNASTTPESTGLEAVSEATDTANWDLLQYIPHDEFVEQFAHVEPGHHEMKATDAEDIDTSVMDIDTTGSETVADPVDTTPDKRSQLGTQQVSASDSMSDNVADANPNAMSSLPDIPALPNDSPGKPDAVVKRCAVAPRFSSSGGLFGVHKKSIWDNTPAKPRYTRDDLMKLLRSSGAVPPSAKDAETNENAVVEAVKTVASVVEENADTVSKPVDKRETAAKKPETDGRTAEVVLEDKKNEIDPESVPVIDSHSPSHESEVSLCGAPAVEGPSKADISAQSGGADKNIDEGVDHSAPSGNITVDVIDSSSPAVSDSCLQVEATSEPPKDDEIKPDGDVEVTEEAVPVEEEQVLDEAVPVQNSKDDEVESVADEPMEVDPKSPTEAIVLHVTVSGTPDVDKTLSNVVADSPMQVDTAVASPAIDVETSNRSDDPENRPLKLAKIEPLQSDFDERCAEMFLDLKVRDADGGSTPQRSDNVQRDTSDEALNSVEDDIADLAGIQKLNISGEDEPAESDEEPPSPSVAGPSRKRGEPKGPSSSGFGTVDPKQFFITGRIDGQSGTTVPLLQKHQSGDDIDAEDLPTVPILPYSMRPKQEEEEEAEDDKAKVKRVKTVAVDGDPVSRHTFNDVYQRANKIANTVIVIDENGERVELLQKVTEVVLDDNAESPDPKPVAVHPALVKHLKPHQATGIKFLYNCVVGKLSDVTDSQYLAKRNGAILSHCMGLGKTLQAIAFLHTIMTHEVLKKYYQRAMIICPAGLLYNWANEFVKWLGDGREPGLNGLKTIDLSQDTAKNWAQKQRNLREWLKGDGTVLLVSLDLFSRKDSFQHLVPYLIRNDKNRTAGADIIICDESHKLSNDKSARSANVRLLTSLSRIGLTGTPLQNRLEEYFHIVDWVAPGMLGKIKEFRTEFAEPIKEGATADADAVSVQLMKSQTAVLNRQLDLVMDRKDYAYLSTILPPKREYVFFLRMTPKHEEIYRKFMATQAHSMSPFEREHHIYRLGTQPYKLLEEQRAKKTEAWFGKTITDADKNVYSDSEKVNIVLDLIKMFEQEGAKAIVFSQYLEPIAVLKAALKKASKTWFANRHVEHMEGEQWGWQENLDYYTIIGDTTMKDRSRVLTRFNDPDNHRGRLLFMSKAACEGLNMTGATKMILFEAKHNPELENQALFRAYRIGQTKPFTAFRLVYYGTMEACIFKRQIIKQQNTARILDNNGATRTVFVNEVDYSLRFEPAPSELNYTTQPHYRLGALEDAVITDFCAAHKDALVDVCQHDTLVALNDNEKLPEDFQEVDTLWNGHVGRQSQGVPGSRSCEEIGRPLLSTAESPTRSISLPEPLPSSVAVAFEEPCSSTSTVPRVPPRVARPAPYIAPPKPTTAPPPSHPSSSQRPALRVDEPPPPVKPARSILPDPSPRPTFSRLLQRAISQKLSNVEKPAPSTASGIPRVPERPKRAYPFDKPVSPSIPKPSTQATASSSHRRDAPLTPSNVPRIARPTTISVSTPSAKRSNPPVVPPRIVNERVILPAPHQSAVNQSNPGAIKSTALPVSTHTPNQTLRPKPQRVYPPFDKSTKPSGSNVDPAPKGLPHASRMPSSSKSSTVPPKPAQPVVVVPSNGPSQRLNPAWPPKHEIITLSNDPPPKPTSSKPGARKKPPVYEVDIPPRRVVKKTSQPPKEEDIIVLSDSDDEAPGPSKKPRK</sequence>
<feature type="compositionally biased region" description="Basic and acidic residues" evidence="9">
    <location>
        <begin position="804"/>
        <end position="815"/>
    </location>
</feature>
<evidence type="ECO:0000256" key="7">
    <source>
        <dbReference type="ARBA" id="ARBA00023125"/>
    </source>
</evidence>
<dbReference type="PROSITE" id="PS51192">
    <property type="entry name" value="HELICASE_ATP_BIND_1"/>
    <property type="match status" value="1"/>
</dbReference>
<feature type="compositionally biased region" description="Polar residues" evidence="9">
    <location>
        <begin position="1868"/>
        <end position="1879"/>
    </location>
</feature>
<evidence type="ECO:0000313" key="13">
    <source>
        <dbReference type="WBParaSite" id="Pan_g9303.t1"/>
    </source>
</evidence>
<feature type="compositionally biased region" description="Acidic residues" evidence="9">
    <location>
        <begin position="743"/>
        <end position="754"/>
    </location>
</feature>
<feature type="compositionally biased region" description="Polar residues" evidence="9">
    <location>
        <begin position="1839"/>
        <end position="1848"/>
    </location>
</feature>
<dbReference type="Gene3D" id="3.40.50.10810">
    <property type="entry name" value="Tandem AAA-ATPase domain"/>
    <property type="match status" value="1"/>
</dbReference>
<dbReference type="GO" id="GO:0005634">
    <property type="term" value="C:nucleus"/>
    <property type="evidence" value="ECO:0007669"/>
    <property type="project" value="UniProtKB-SubCell"/>
</dbReference>
<feature type="region of interest" description="Disordered" evidence="9">
    <location>
        <begin position="840"/>
        <end position="960"/>
    </location>
</feature>
<keyword evidence="6" id="KW-0067">ATP-binding</keyword>
<feature type="compositionally biased region" description="Acidic residues" evidence="9">
    <location>
        <begin position="114"/>
        <end position="127"/>
    </location>
</feature>
<feature type="domain" description="Helicase ATP-binding" evidence="10">
    <location>
        <begin position="1085"/>
        <end position="1276"/>
    </location>
</feature>
<feature type="compositionally biased region" description="Basic and acidic residues" evidence="9">
    <location>
        <begin position="591"/>
        <end position="620"/>
    </location>
</feature>
<feature type="compositionally biased region" description="Polar residues" evidence="9">
    <location>
        <begin position="1917"/>
        <end position="1928"/>
    </location>
</feature>
<feature type="compositionally biased region" description="Low complexity" evidence="9">
    <location>
        <begin position="63"/>
        <end position="75"/>
    </location>
</feature>
<feature type="compositionally biased region" description="Pro residues" evidence="9">
    <location>
        <begin position="1742"/>
        <end position="1756"/>
    </location>
</feature>
<feature type="compositionally biased region" description="Polar residues" evidence="9">
    <location>
        <begin position="377"/>
        <end position="387"/>
    </location>
</feature>
<dbReference type="SMART" id="SM00487">
    <property type="entry name" value="DEXDc"/>
    <property type="match status" value="1"/>
</dbReference>
<dbReference type="Pfam" id="PF00176">
    <property type="entry name" value="SNF2-rel_dom"/>
    <property type="match status" value="1"/>
</dbReference>
<evidence type="ECO:0000256" key="8">
    <source>
        <dbReference type="ARBA" id="ARBA00023242"/>
    </source>
</evidence>
<dbReference type="GO" id="GO:0003677">
    <property type="term" value="F:DNA binding"/>
    <property type="evidence" value="ECO:0007669"/>
    <property type="project" value="UniProtKB-KW"/>
</dbReference>
<dbReference type="CDD" id="cd18793">
    <property type="entry name" value="SF2_C_SNF"/>
    <property type="match status" value="1"/>
</dbReference>
<evidence type="ECO:0000256" key="3">
    <source>
        <dbReference type="ARBA" id="ARBA00022741"/>
    </source>
</evidence>
<reference evidence="12" key="1">
    <citation type="journal article" date="2013" name="Genetics">
        <title>The draft genome and transcriptome of Panagrellus redivivus are shaped by the harsh demands of a free-living lifestyle.</title>
        <authorList>
            <person name="Srinivasan J."/>
            <person name="Dillman A.R."/>
            <person name="Macchietto M.G."/>
            <person name="Heikkinen L."/>
            <person name="Lakso M."/>
            <person name="Fracchia K.M."/>
            <person name="Antoshechkin I."/>
            <person name="Mortazavi A."/>
            <person name="Wong G."/>
            <person name="Sternberg P.W."/>
        </authorList>
    </citation>
    <scope>NUCLEOTIDE SEQUENCE [LARGE SCALE GENOMIC DNA]</scope>
    <source>
        <strain evidence="12">MT8872</strain>
    </source>
</reference>
<dbReference type="InterPro" id="IPR038718">
    <property type="entry name" value="SNF2-like_sf"/>
</dbReference>
<feature type="region of interest" description="Disordered" evidence="9">
    <location>
        <begin position="338"/>
        <end position="389"/>
    </location>
</feature>
<feature type="compositionally biased region" description="Polar residues" evidence="9">
    <location>
        <begin position="352"/>
        <end position="364"/>
    </location>
</feature>
<dbReference type="Proteomes" id="UP000492821">
    <property type="component" value="Unassembled WGS sequence"/>
</dbReference>
<dbReference type="GO" id="GO:0005524">
    <property type="term" value="F:ATP binding"/>
    <property type="evidence" value="ECO:0007669"/>
    <property type="project" value="UniProtKB-KW"/>
</dbReference>
<feature type="compositionally biased region" description="Polar residues" evidence="9">
    <location>
        <begin position="463"/>
        <end position="477"/>
    </location>
</feature>
<feature type="compositionally biased region" description="Basic and acidic residues" evidence="9">
    <location>
        <begin position="704"/>
        <end position="714"/>
    </location>
</feature>
<feature type="region of interest" description="Disordered" evidence="9">
    <location>
        <begin position="582"/>
        <end position="761"/>
    </location>
</feature>
<feature type="region of interest" description="Disordered" evidence="9">
    <location>
        <begin position="1722"/>
        <end position="1789"/>
    </location>
</feature>
<dbReference type="InterPro" id="IPR000330">
    <property type="entry name" value="SNF2_N"/>
</dbReference>
<feature type="region of interest" description="Disordered" evidence="9">
    <location>
        <begin position="46"/>
        <end position="217"/>
    </location>
</feature>
<feature type="region of interest" description="Disordered" evidence="9">
    <location>
        <begin position="1900"/>
        <end position="2068"/>
    </location>
</feature>
<dbReference type="WBParaSite" id="Pan_g9303.t1">
    <property type="protein sequence ID" value="Pan_g9303.t1"/>
    <property type="gene ID" value="Pan_g9303"/>
</dbReference>
<evidence type="ECO:0000256" key="6">
    <source>
        <dbReference type="ARBA" id="ARBA00022840"/>
    </source>
</evidence>
<dbReference type="SUPFAM" id="SSF52540">
    <property type="entry name" value="P-loop containing nucleoside triphosphate hydrolases"/>
    <property type="match status" value="2"/>
</dbReference>
<evidence type="ECO:0000256" key="5">
    <source>
        <dbReference type="ARBA" id="ARBA00022806"/>
    </source>
</evidence>
<feature type="compositionally biased region" description="Basic and acidic residues" evidence="9">
    <location>
        <begin position="186"/>
        <end position="195"/>
    </location>
</feature>
<feature type="compositionally biased region" description="Polar residues" evidence="9">
    <location>
        <begin position="675"/>
        <end position="695"/>
    </location>
</feature>
<feature type="compositionally biased region" description="Acidic residues" evidence="9">
    <location>
        <begin position="715"/>
        <end position="731"/>
    </location>
</feature>
<keyword evidence="7" id="KW-0238">DNA-binding</keyword>
<feature type="compositionally biased region" description="Low complexity" evidence="9">
    <location>
        <begin position="128"/>
        <end position="138"/>
    </location>
</feature>
<evidence type="ECO:0000256" key="9">
    <source>
        <dbReference type="SAM" id="MobiDB-lite"/>
    </source>
</evidence>
<dbReference type="Pfam" id="PF00271">
    <property type="entry name" value="Helicase_C"/>
    <property type="match status" value="1"/>
</dbReference>
<comment type="subcellular location">
    <subcellularLocation>
        <location evidence="1">Nucleus</location>
    </subcellularLocation>
</comment>
<keyword evidence="12" id="KW-1185">Reference proteome</keyword>
<feature type="compositionally biased region" description="Basic and acidic residues" evidence="9">
    <location>
        <begin position="1819"/>
        <end position="1828"/>
    </location>
</feature>
<dbReference type="GO" id="GO:0016887">
    <property type="term" value="F:ATP hydrolysis activity"/>
    <property type="evidence" value="ECO:0007669"/>
    <property type="project" value="InterPro"/>
</dbReference>
<feature type="region of interest" description="Disordered" evidence="9">
    <location>
        <begin position="445"/>
        <end position="504"/>
    </location>
</feature>
<feature type="region of interest" description="Disordered" evidence="9">
    <location>
        <begin position="247"/>
        <end position="323"/>
    </location>
</feature>
<feature type="compositionally biased region" description="Low complexity" evidence="9">
    <location>
        <begin position="1958"/>
        <end position="1984"/>
    </location>
</feature>
<dbReference type="InterPro" id="IPR049730">
    <property type="entry name" value="SNF2/RAD54-like_C"/>
</dbReference>
<feature type="compositionally biased region" description="Polar residues" evidence="9">
    <location>
        <begin position="297"/>
        <end position="307"/>
    </location>
</feature>
<evidence type="ECO:0000259" key="10">
    <source>
        <dbReference type="PROSITE" id="PS51192"/>
    </source>
</evidence>
<dbReference type="SMART" id="SM00490">
    <property type="entry name" value="HELICc"/>
    <property type="match status" value="1"/>
</dbReference>
<evidence type="ECO:0000256" key="4">
    <source>
        <dbReference type="ARBA" id="ARBA00022801"/>
    </source>
</evidence>
<feature type="compositionally biased region" description="Acidic residues" evidence="9">
    <location>
        <begin position="885"/>
        <end position="896"/>
    </location>
</feature>
<keyword evidence="4" id="KW-0378">Hydrolase</keyword>
<dbReference type="InterPro" id="IPR014001">
    <property type="entry name" value="Helicase_ATP-bd"/>
</dbReference>
<keyword evidence="3" id="KW-0547">Nucleotide-binding</keyword>
<dbReference type="PROSITE" id="PS51194">
    <property type="entry name" value="HELICASE_CTER"/>
    <property type="match status" value="1"/>
</dbReference>